<dbReference type="GO" id="GO:0015648">
    <property type="term" value="F:lipid-linked peptidoglycan transporter activity"/>
    <property type="evidence" value="ECO:0007669"/>
    <property type="project" value="TreeGrafter"/>
</dbReference>
<dbReference type="GO" id="GO:0051301">
    <property type="term" value="P:cell division"/>
    <property type="evidence" value="ECO:0007669"/>
    <property type="project" value="InterPro"/>
</dbReference>
<dbReference type="UniPathway" id="UPA00219"/>
<evidence type="ECO:0000256" key="5">
    <source>
        <dbReference type="ARBA" id="ARBA00022692"/>
    </source>
</evidence>
<dbReference type="OrthoDB" id="9768187at2"/>
<dbReference type="GO" id="GO:0008955">
    <property type="term" value="F:peptidoglycan glycosyltransferase activity"/>
    <property type="evidence" value="ECO:0007669"/>
    <property type="project" value="UniProtKB-UniRule"/>
</dbReference>
<name>A0A0A0DAZ6_9PROT</name>
<evidence type="ECO:0000256" key="6">
    <source>
        <dbReference type="ARBA" id="ARBA00022960"/>
    </source>
</evidence>
<dbReference type="Proteomes" id="UP000029995">
    <property type="component" value="Unassembled WGS sequence"/>
</dbReference>
<feature type="transmembrane region" description="Helical" evidence="11">
    <location>
        <begin position="56"/>
        <end position="73"/>
    </location>
</feature>
<evidence type="ECO:0000313" key="13">
    <source>
        <dbReference type="Proteomes" id="UP000029995"/>
    </source>
</evidence>
<dbReference type="InterPro" id="IPR001182">
    <property type="entry name" value="FtsW/RodA"/>
</dbReference>
<feature type="transmembrane region" description="Helical" evidence="11">
    <location>
        <begin position="21"/>
        <end position="44"/>
    </location>
</feature>
<keyword evidence="8 11" id="KW-1133">Transmembrane helix</keyword>
<comment type="subcellular location">
    <subcellularLocation>
        <location evidence="11">Cell inner membrane</location>
        <topology evidence="11">Multi-pass membrane protein</topology>
    </subcellularLocation>
    <subcellularLocation>
        <location evidence="1">Membrane</location>
        <topology evidence="1">Multi-pass membrane protein</topology>
    </subcellularLocation>
</comment>
<dbReference type="InterPro" id="IPR011923">
    <property type="entry name" value="RodA/MrdB"/>
</dbReference>
<keyword evidence="7 11" id="KW-0573">Peptidoglycan synthesis</keyword>
<dbReference type="GO" id="GO:0071555">
    <property type="term" value="P:cell wall organization"/>
    <property type="evidence" value="ECO:0007669"/>
    <property type="project" value="UniProtKB-KW"/>
</dbReference>
<feature type="transmembrane region" description="Helical" evidence="11">
    <location>
        <begin position="193"/>
        <end position="211"/>
    </location>
</feature>
<feature type="transmembrane region" description="Helical" evidence="11">
    <location>
        <begin position="171"/>
        <end position="188"/>
    </location>
</feature>
<organism evidence="12 13">
    <name type="scientific">Inquilinus limosus MP06</name>
    <dbReference type="NCBI Taxonomy" id="1398085"/>
    <lineage>
        <taxon>Bacteria</taxon>
        <taxon>Pseudomonadati</taxon>
        <taxon>Pseudomonadota</taxon>
        <taxon>Alphaproteobacteria</taxon>
        <taxon>Rhodospirillales</taxon>
        <taxon>Rhodospirillaceae</taxon>
        <taxon>Inquilinus</taxon>
    </lineage>
</organism>
<keyword evidence="6 11" id="KW-0133">Cell shape</keyword>
<sequence>MSSFRIRDDAPHYTLLTKLQLMSWGLVVLVCAIAAVGVMLLYSAGGGSWEPWASRQLSRFGSGFVVMLVFAMIDIRIWMKIAYPVYAIVFALLIVVQAMGHVGMGAERWINLGPLVIQPSELMKIALVLALARYFHGFSLVEVRNPLVLIVPLLLILAPVGMVLMQPNLGTALLLIMTGGAVLFSTGVRLWKFAVAIALGLSAIPIGWEFLHDYQKNRVYTFLEPERDPLGAGYNIMQSKIALGSGALFGKGFTAGTQSQLMFLPEKHTDFIFVVLAEEFGMVGALILLFLYTMLFVYGLMIALSARSHFGRLVGVGLTTTFFLYVFVNVAMVTGLIPVVGIPLPLVSYGGTAMLTLLMGCGILLSVWIHREVRIPRSGITDY</sequence>
<evidence type="ECO:0000256" key="8">
    <source>
        <dbReference type="ARBA" id="ARBA00022989"/>
    </source>
</evidence>
<comment type="pathway">
    <text evidence="11">Cell wall biogenesis; peptidoglycan biosynthesis.</text>
</comment>
<comment type="caution">
    <text evidence="12">The sequence shown here is derived from an EMBL/GenBank/DDBJ whole genome shotgun (WGS) entry which is preliminary data.</text>
</comment>
<feature type="transmembrane region" description="Helical" evidence="11">
    <location>
        <begin position="313"/>
        <end position="340"/>
    </location>
</feature>
<dbReference type="Pfam" id="PF01098">
    <property type="entry name" value="FTSW_RODA_SPOVE"/>
    <property type="match status" value="1"/>
</dbReference>
<keyword evidence="2 11" id="KW-1003">Cell membrane</keyword>
<dbReference type="GO" id="GO:0009252">
    <property type="term" value="P:peptidoglycan biosynthetic process"/>
    <property type="evidence" value="ECO:0007669"/>
    <property type="project" value="UniProtKB-UniRule"/>
</dbReference>
<keyword evidence="11" id="KW-0997">Cell inner membrane</keyword>
<feature type="transmembrane region" description="Helical" evidence="11">
    <location>
        <begin position="346"/>
        <end position="369"/>
    </location>
</feature>
<feature type="transmembrane region" description="Helical" evidence="11">
    <location>
        <begin position="85"/>
        <end position="104"/>
    </location>
</feature>
<keyword evidence="3 11" id="KW-0328">Glycosyltransferase</keyword>
<evidence type="ECO:0000256" key="11">
    <source>
        <dbReference type="HAMAP-Rule" id="MF_02079"/>
    </source>
</evidence>
<dbReference type="InterPro" id="IPR018365">
    <property type="entry name" value="Cell_cycle_FtsW-rel_CS"/>
</dbReference>
<comment type="function">
    <text evidence="11">Peptidoglycan polymerase that is essential for cell wall elongation.</text>
</comment>
<feature type="transmembrane region" description="Helical" evidence="11">
    <location>
        <begin position="116"/>
        <end position="135"/>
    </location>
</feature>
<evidence type="ECO:0000256" key="9">
    <source>
        <dbReference type="ARBA" id="ARBA00023136"/>
    </source>
</evidence>
<keyword evidence="10 11" id="KW-0961">Cell wall biogenesis/degradation</keyword>
<proteinExistence type="inferred from homology"/>
<dbReference type="GO" id="GO:0032153">
    <property type="term" value="C:cell division site"/>
    <property type="evidence" value="ECO:0007669"/>
    <property type="project" value="TreeGrafter"/>
</dbReference>
<dbReference type="EC" id="2.4.99.28" evidence="11"/>
<feature type="transmembrane region" description="Helical" evidence="11">
    <location>
        <begin position="280"/>
        <end position="301"/>
    </location>
</feature>
<evidence type="ECO:0000256" key="2">
    <source>
        <dbReference type="ARBA" id="ARBA00022475"/>
    </source>
</evidence>
<reference evidence="12 13" key="1">
    <citation type="submission" date="2014-01" db="EMBL/GenBank/DDBJ databases">
        <title>Genome sequence determination for a cystic fibrosis isolate, Inquilinus limosus.</title>
        <authorList>
            <person name="Pino M."/>
            <person name="Di Conza J."/>
            <person name="Gutkind G."/>
        </authorList>
    </citation>
    <scope>NUCLEOTIDE SEQUENCE [LARGE SCALE GENOMIC DNA]</scope>
    <source>
        <strain evidence="12 13">MP06</strain>
    </source>
</reference>
<evidence type="ECO:0000256" key="10">
    <source>
        <dbReference type="ARBA" id="ARBA00023316"/>
    </source>
</evidence>
<evidence type="ECO:0000256" key="3">
    <source>
        <dbReference type="ARBA" id="ARBA00022676"/>
    </source>
</evidence>
<dbReference type="PROSITE" id="PS00428">
    <property type="entry name" value="FTSW_RODA_SPOVE"/>
    <property type="match status" value="1"/>
</dbReference>
<dbReference type="NCBIfam" id="TIGR02210">
    <property type="entry name" value="rodA_shape"/>
    <property type="match status" value="1"/>
</dbReference>
<gene>
    <name evidence="11" type="primary">mrdB</name>
    <name evidence="11" type="synonym">rodA</name>
    <name evidence="12" type="ORF">P409_06500</name>
</gene>
<protein>
    <recommendedName>
        <fullName evidence="11">Peptidoglycan glycosyltransferase MrdB</fullName>
        <shortName evidence="11">PGT</shortName>
        <ecNumber evidence="11">2.4.99.28</ecNumber>
    </recommendedName>
    <alternativeName>
        <fullName evidence="11">Cell elongation protein RodA</fullName>
    </alternativeName>
    <alternativeName>
        <fullName evidence="11">Cell wall polymerase</fullName>
    </alternativeName>
    <alternativeName>
        <fullName evidence="11">Peptidoglycan polymerase</fullName>
        <shortName evidence="11">PG polymerase</shortName>
    </alternativeName>
</protein>
<keyword evidence="9 11" id="KW-0472">Membrane</keyword>
<dbReference type="PANTHER" id="PTHR30474">
    <property type="entry name" value="CELL CYCLE PROTEIN"/>
    <property type="match status" value="1"/>
</dbReference>
<dbReference type="PANTHER" id="PTHR30474:SF1">
    <property type="entry name" value="PEPTIDOGLYCAN GLYCOSYLTRANSFERASE MRDB"/>
    <property type="match status" value="1"/>
</dbReference>
<keyword evidence="4 11" id="KW-0808">Transferase</keyword>
<dbReference type="HAMAP" id="MF_02079">
    <property type="entry name" value="PGT_RodA"/>
    <property type="match status" value="1"/>
</dbReference>
<comment type="catalytic activity">
    <reaction evidence="11">
        <text>[GlcNAc-(1-&gt;4)-Mur2Ac(oyl-L-Ala-gamma-D-Glu-L-Lys-D-Ala-D-Ala)](n)-di-trans,octa-cis-undecaprenyl diphosphate + beta-D-GlcNAc-(1-&gt;4)-Mur2Ac(oyl-L-Ala-gamma-D-Glu-L-Lys-D-Ala-D-Ala)-di-trans,octa-cis-undecaprenyl diphosphate = [GlcNAc-(1-&gt;4)-Mur2Ac(oyl-L-Ala-gamma-D-Glu-L-Lys-D-Ala-D-Ala)](n+1)-di-trans,octa-cis-undecaprenyl diphosphate + di-trans,octa-cis-undecaprenyl diphosphate + H(+)</text>
        <dbReference type="Rhea" id="RHEA:23708"/>
        <dbReference type="Rhea" id="RHEA-COMP:9602"/>
        <dbReference type="Rhea" id="RHEA-COMP:9603"/>
        <dbReference type="ChEBI" id="CHEBI:15378"/>
        <dbReference type="ChEBI" id="CHEBI:58405"/>
        <dbReference type="ChEBI" id="CHEBI:60033"/>
        <dbReference type="ChEBI" id="CHEBI:78435"/>
        <dbReference type="EC" id="2.4.99.28"/>
    </reaction>
</comment>
<dbReference type="AlphaFoldDB" id="A0A0A0DAZ6"/>
<dbReference type="GO" id="GO:0005886">
    <property type="term" value="C:plasma membrane"/>
    <property type="evidence" value="ECO:0007669"/>
    <property type="project" value="UniProtKB-SubCell"/>
</dbReference>
<evidence type="ECO:0000256" key="7">
    <source>
        <dbReference type="ARBA" id="ARBA00022984"/>
    </source>
</evidence>
<evidence type="ECO:0000313" key="12">
    <source>
        <dbReference type="EMBL" id="KGM35083.1"/>
    </source>
</evidence>
<evidence type="ECO:0000256" key="4">
    <source>
        <dbReference type="ARBA" id="ARBA00022679"/>
    </source>
</evidence>
<accession>A0A0A0DAZ6</accession>
<dbReference type="RefSeq" id="WP_034833237.1">
    <property type="nucleotide sequence ID" value="NZ_JANX01000049.1"/>
</dbReference>
<dbReference type="EMBL" id="JANX01000049">
    <property type="protein sequence ID" value="KGM35083.1"/>
    <property type="molecule type" value="Genomic_DNA"/>
</dbReference>
<feature type="transmembrane region" description="Helical" evidence="11">
    <location>
        <begin position="147"/>
        <end position="165"/>
    </location>
</feature>
<keyword evidence="5 11" id="KW-0812">Transmembrane</keyword>
<evidence type="ECO:0000256" key="1">
    <source>
        <dbReference type="ARBA" id="ARBA00004141"/>
    </source>
</evidence>
<dbReference type="GO" id="GO:0008360">
    <property type="term" value="P:regulation of cell shape"/>
    <property type="evidence" value="ECO:0007669"/>
    <property type="project" value="UniProtKB-KW"/>
</dbReference>
<comment type="similarity">
    <text evidence="11">Belongs to the SEDS family. MrdB/RodA subfamily.</text>
</comment>